<gene>
    <name evidence="2" type="ORF">HNQ40_002024</name>
</gene>
<evidence type="ECO:0000313" key="3">
    <source>
        <dbReference type="Proteomes" id="UP000541810"/>
    </source>
</evidence>
<sequence>MTSQEQLTTADPDAPSAEPSEPVANADPSPIPNPMSEAASPESVNPSMSKAPPVRPVFDDPEVGLWGRFVRWGENKFSELSVKNNFWHRLCSYLFLPISYRSGIKFRHAKANTQTDGPFECVVPFSRFNKNWYNAMAGAALLANSEVAGGMYIFQKCGSDYTVVCKHLEYKFRRPCVGPAIYRVNPREDIEPLVETGDEFNITVDMTILQAVVKKDEKERKVGMSTATFHVTPKAKYRARKAKQAERAAAKKN</sequence>
<proteinExistence type="predicted"/>
<protein>
    <recommendedName>
        <fullName evidence="4">DUF4442 domain-containing protein</fullName>
    </recommendedName>
</protein>
<dbReference type="Gene3D" id="3.10.129.10">
    <property type="entry name" value="Hotdog Thioesterase"/>
    <property type="match status" value="1"/>
</dbReference>
<keyword evidence="3" id="KW-1185">Reference proteome</keyword>
<evidence type="ECO:0000313" key="2">
    <source>
        <dbReference type="EMBL" id="MBB6430218.1"/>
    </source>
</evidence>
<evidence type="ECO:0008006" key="4">
    <source>
        <dbReference type="Google" id="ProtNLM"/>
    </source>
</evidence>
<evidence type="ECO:0000256" key="1">
    <source>
        <dbReference type="SAM" id="MobiDB-lite"/>
    </source>
</evidence>
<organism evidence="2 3">
    <name type="scientific">Algisphaera agarilytica</name>
    <dbReference type="NCBI Taxonomy" id="1385975"/>
    <lineage>
        <taxon>Bacteria</taxon>
        <taxon>Pseudomonadati</taxon>
        <taxon>Planctomycetota</taxon>
        <taxon>Phycisphaerae</taxon>
        <taxon>Phycisphaerales</taxon>
        <taxon>Phycisphaeraceae</taxon>
        <taxon>Algisphaera</taxon>
    </lineage>
</organism>
<name>A0A7X0LLQ6_9BACT</name>
<comment type="caution">
    <text evidence="2">The sequence shown here is derived from an EMBL/GenBank/DDBJ whole genome shotgun (WGS) entry which is preliminary data.</text>
</comment>
<dbReference type="AlphaFoldDB" id="A0A7X0LLQ6"/>
<dbReference type="RefSeq" id="WP_184677750.1">
    <property type="nucleotide sequence ID" value="NZ_JACHGY010000001.1"/>
</dbReference>
<dbReference type="InterPro" id="IPR029069">
    <property type="entry name" value="HotDog_dom_sf"/>
</dbReference>
<dbReference type="Proteomes" id="UP000541810">
    <property type="component" value="Unassembled WGS sequence"/>
</dbReference>
<dbReference type="EMBL" id="JACHGY010000001">
    <property type="protein sequence ID" value="MBB6430218.1"/>
    <property type="molecule type" value="Genomic_DNA"/>
</dbReference>
<dbReference type="SUPFAM" id="SSF54637">
    <property type="entry name" value="Thioesterase/thiol ester dehydrase-isomerase"/>
    <property type="match status" value="1"/>
</dbReference>
<feature type="region of interest" description="Disordered" evidence="1">
    <location>
        <begin position="1"/>
        <end position="55"/>
    </location>
</feature>
<reference evidence="2 3" key="1">
    <citation type="submission" date="2020-08" db="EMBL/GenBank/DDBJ databases">
        <title>Genomic Encyclopedia of Type Strains, Phase IV (KMG-IV): sequencing the most valuable type-strain genomes for metagenomic binning, comparative biology and taxonomic classification.</title>
        <authorList>
            <person name="Goeker M."/>
        </authorList>
    </citation>
    <scope>NUCLEOTIDE SEQUENCE [LARGE SCALE GENOMIC DNA]</scope>
    <source>
        <strain evidence="2 3">DSM 103725</strain>
    </source>
</reference>
<accession>A0A7X0LLQ6</accession>